<sequence>MSGLILLASYPKSGNTWMRLVLETLRREGQRPALDALGIESAAARLRYDQALDIETSDLSPLEIARARPWVSAQCRAAADGRILKMHDANLTPPGAAGPPFDPGAVDRVLYIVRDPRDVALSFARHFGFSLDQAVASLADTAFWMGRSETGLNPNLEQFLSSWSRHVESWLDAPGLTILCLRYEDLLQAPLESFAAAARFFGLPADADLLGRAVDACAFAALAAEERALGFRERHWDAAAPFFYRGRAGAWREGLPAALVEAIGRDHGPVMRRLGYEA</sequence>
<keyword evidence="2" id="KW-0808">Transferase</keyword>
<comment type="similarity">
    <text evidence="1">Belongs to the sulfotransferase 1 family.</text>
</comment>
<gene>
    <name evidence="4" type="ORF">GCM10011611_10280</name>
</gene>
<protein>
    <submittedName>
        <fullName evidence="4">Sulfotransferase</fullName>
    </submittedName>
</protein>
<dbReference type="InterPro" id="IPR000863">
    <property type="entry name" value="Sulfotransferase_dom"/>
</dbReference>
<evidence type="ECO:0000256" key="1">
    <source>
        <dbReference type="ARBA" id="ARBA00005771"/>
    </source>
</evidence>
<organism evidence="4 5">
    <name type="scientific">Aliidongia dinghuensis</name>
    <dbReference type="NCBI Taxonomy" id="1867774"/>
    <lineage>
        <taxon>Bacteria</taxon>
        <taxon>Pseudomonadati</taxon>
        <taxon>Pseudomonadota</taxon>
        <taxon>Alphaproteobacteria</taxon>
        <taxon>Rhodospirillales</taxon>
        <taxon>Dongiaceae</taxon>
        <taxon>Aliidongia</taxon>
    </lineage>
</organism>
<proteinExistence type="inferred from homology"/>
<reference evidence="4" key="1">
    <citation type="journal article" date="2014" name="Int. J. Syst. Evol. Microbiol.">
        <title>Complete genome sequence of Corynebacterium casei LMG S-19264T (=DSM 44701T), isolated from a smear-ripened cheese.</title>
        <authorList>
            <consortium name="US DOE Joint Genome Institute (JGI-PGF)"/>
            <person name="Walter F."/>
            <person name="Albersmeier A."/>
            <person name="Kalinowski J."/>
            <person name="Ruckert C."/>
        </authorList>
    </citation>
    <scope>NUCLEOTIDE SEQUENCE</scope>
    <source>
        <strain evidence="4">CGMCC 1.15725</strain>
    </source>
</reference>
<dbReference type="PANTHER" id="PTHR11783">
    <property type="entry name" value="SULFOTRANSFERASE SULT"/>
    <property type="match status" value="1"/>
</dbReference>
<evidence type="ECO:0000259" key="3">
    <source>
        <dbReference type="Pfam" id="PF00685"/>
    </source>
</evidence>
<dbReference type="EMBL" id="BMJQ01000002">
    <property type="protein sequence ID" value="GGF06730.1"/>
    <property type="molecule type" value="Genomic_DNA"/>
</dbReference>
<dbReference type="Proteomes" id="UP000646365">
    <property type="component" value="Unassembled WGS sequence"/>
</dbReference>
<feature type="domain" description="Sulfotransferase" evidence="3">
    <location>
        <begin position="5"/>
        <end position="272"/>
    </location>
</feature>
<keyword evidence="5" id="KW-1185">Reference proteome</keyword>
<evidence type="ECO:0000313" key="5">
    <source>
        <dbReference type="Proteomes" id="UP000646365"/>
    </source>
</evidence>
<evidence type="ECO:0000313" key="4">
    <source>
        <dbReference type="EMBL" id="GGF06730.1"/>
    </source>
</evidence>
<accession>A0A8J2YQ23</accession>
<dbReference type="Pfam" id="PF00685">
    <property type="entry name" value="Sulfotransfer_1"/>
    <property type="match status" value="1"/>
</dbReference>
<comment type="caution">
    <text evidence="4">The sequence shown here is derived from an EMBL/GenBank/DDBJ whole genome shotgun (WGS) entry which is preliminary data.</text>
</comment>
<name>A0A8J2YQ23_9PROT</name>
<reference evidence="4" key="2">
    <citation type="submission" date="2020-09" db="EMBL/GenBank/DDBJ databases">
        <authorList>
            <person name="Sun Q."/>
            <person name="Zhou Y."/>
        </authorList>
    </citation>
    <scope>NUCLEOTIDE SEQUENCE</scope>
    <source>
        <strain evidence="4">CGMCC 1.15725</strain>
    </source>
</reference>
<evidence type="ECO:0000256" key="2">
    <source>
        <dbReference type="ARBA" id="ARBA00022679"/>
    </source>
</evidence>
<dbReference type="SUPFAM" id="SSF52540">
    <property type="entry name" value="P-loop containing nucleoside triphosphate hydrolases"/>
    <property type="match status" value="1"/>
</dbReference>
<dbReference type="RefSeq" id="WP_189043170.1">
    <property type="nucleotide sequence ID" value="NZ_BMJQ01000002.1"/>
</dbReference>
<dbReference type="GO" id="GO:0008146">
    <property type="term" value="F:sulfotransferase activity"/>
    <property type="evidence" value="ECO:0007669"/>
    <property type="project" value="InterPro"/>
</dbReference>
<dbReference type="AlphaFoldDB" id="A0A8J2YQ23"/>
<dbReference type="Gene3D" id="3.40.50.300">
    <property type="entry name" value="P-loop containing nucleotide triphosphate hydrolases"/>
    <property type="match status" value="1"/>
</dbReference>
<dbReference type="InterPro" id="IPR027417">
    <property type="entry name" value="P-loop_NTPase"/>
</dbReference>